<proteinExistence type="inferred from homology"/>
<comment type="subcellular location">
    <subcellularLocation>
        <location evidence="2">Cell membrane</location>
        <topology evidence="2">Lipid-anchor</topology>
    </subcellularLocation>
</comment>
<dbReference type="Proteomes" id="UP001620514">
    <property type="component" value="Unassembled WGS sequence"/>
</dbReference>
<dbReference type="Gene3D" id="1.20.1600.10">
    <property type="entry name" value="Outer membrane efflux proteins (OEP)"/>
    <property type="match status" value="1"/>
</dbReference>
<name>A0ABW8MWG7_9BURK</name>
<dbReference type="InterPro" id="IPR003423">
    <property type="entry name" value="OMP_efflux"/>
</dbReference>
<protein>
    <submittedName>
        <fullName evidence="4">NodT family efflux transporter outer membrane factor (OMF) lipoprotein</fullName>
    </submittedName>
</protein>
<dbReference type="PANTHER" id="PTHR30203">
    <property type="entry name" value="OUTER MEMBRANE CATION EFFLUX PROTEIN"/>
    <property type="match status" value="1"/>
</dbReference>
<accession>A0ABW8MWG7</accession>
<keyword evidence="5" id="KW-1185">Reference proteome</keyword>
<feature type="region of interest" description="Disordered" evidence="3">
    <location>
        <begin position="505"/>
        <end position="533"/>
    </location>
</feature>
<sequence length="533" mass="56763">MLANISVGGQKNMTLNEFPIRNAGGVLSRIVGNAWRRCGIGLVALGVAGCAVGPDYQKPTVEIPATFKEGVDWQRAQANPQGSLTSTWWLAYQDDQLTDLIGKALKANQSIAQAEAAYRLAQATVEANRASLFPTVTAGLSGSRTGVGAGAVGSSTTATRAGVSNSVNANVAASWELDLWGEIRREVESSKASAQASDAQLAGERLSISATLATDYFLLRQDDFDIESLKQQQHIDERILDMTRAGFIQGTQSNDEVLVAQDSLELVIADLQTTQTAREQSEHAIAVLIGVPPGSFTLTPRPDYAFVTPVVPLALPSQLLERRYDVVSAERTAAAANAKIGAAEAAFYPTLDLSAQGEFQHNTLAHLFSLPNRIWTLGPDLAATIFDGGARTAAVREARATYDGDVAAYRGTVLSAFESVEDGLSNWNHLQQQEQAFANIYQRNQQLFSSEHAQFQVGSASEQSLLTQQLTLLQAQQNLKDTQSSLTQASVTMIKDLGGGWQWDEAQGGAVSTGAPSASGPKADPSVTEASAH</sequence>
<dbReference type="SUPFAM" id="SSF56954">
    <property type="entry name" value="Outer membrane efflux proteins (OEP)"/>
    <property type="match status" value="1"/>
</dbReference>
<dbReference type="InterPro" id="IPR010131">
    <property type="entry name" value="MdtP/NodT-like"/>
</dbReference>
<dbReference type="EMBL" id="JBIYDN010000024">
    <property type="protein sequence ID" value="MFK4446157.1"/>
    <property type="molecule type" value="Genomic_DNA"/>
</dbReference>
<evidence type="ECO:0000256" key="2">
    <source>
        <dbReference type="RuleBase" id="RU362097"/>
    </source>
</evidence>
<dbReference type="PANTHER" id="PTHR30203:SF33">
    <property type="entry name" value="BLR4455 PROTEIN"/>
    <property type="match status" value="1"/>
</dbReference>
<evidence type="ECO:0000256" key="1">
    <source>
        <dbReference type="ARBA" id="ARBA00007613"/>
    </source>
</evidence>
<dbReference type="Pfam" id="PF02321">
    <property type="entry name" value="OEP"/>
    <property type="match status" value="2"/>
</dbReference>
<organism evidence="4 5">
    <name type="scientific">Caballeronia udeis</name>
    <dbReference type="NCBI Taxonomy" id="1232866"/>
    <lineage>
        <taxon>Bacteria</taxon>
        <taxon>Pseudomonadati</taxon>
        <taxon>Pseudomonadota</taxon>
        <taxon>Betaproteobacteria</taxon>
        <taxon>Burkholderiales</taxon>
        <taxon>Burkholderiaceae</taxon>
        <taxon>Caballeronia</taxon>
    </lineage>
</organism>
<dbReference type="Gene3D" id="2.20.200.10">
    <property type="entry name" value="Outer membrane efflux proteins (OEP)"/>
    <property type="match status" value="1"/>
</dbReference>
<keyword evidence="2 4" id="KW-0449">Lipoprotein</keyword>
<keyword evidence="2" id="KW-0812">Transmembrane</keyword>
<comment type="similarity">
    <text evidence="1 2">Belongs to the outer membrane factor (OMF) (TC 1.B.17) family.</text>
</comment>
<keyword evidence="2" id="KW-1134">Transmembrane beta strand</keyword>
<evidence type="ECO:0000256" key="3">
    <source>
        <dbReference type="SAM" id="MobiDB-lite"/>
    </source>
</evidence>
<reference evidence="4 5" key="1">
    <citation type="submission" date="2024-11" db="EMBL/GenBank/DDBJ databases">
        <title>Using genomics to understand microbial adaptation to soil warming.</title>
        <authorList>
            <person name="Deangelis K.M. PhD."/>
        </authorList>
    </citation>
    <scope>NUCLEOTIDE SEQUENCE [LARGE SCALE GENOMIC DNA]</scope>
    <source>
        <strain evidence="4 5">GAS97</strain>
    </source>
</reference>
<comment type="caution">
    <text evidence="4">The sequence shown here is derived from an EMBL/GenBank/DDBJ whole genome shotgun (WGS) entry which is preliminary data.</text>
</comment>
<evidence type="ECO:0000313" key="5">
    <source>
        <dbReference type="Proteomes" id="UP001620514"/>
    </source>
</evidence>
<dbReference type="NCBIfam" id="TIGR01845">
    <property type="entry name" value="outer_NodT"/>
    <property type="match status" value="1"/>
</dbReference>
<evidence type="ECO:0000313" key="4">
    <source>
        <dbReference type="EMBL" id="MFK4446157.1"/>
    </source>
</evidence>
<keyword evidence="2" id="KW-0564">Palmitate</keyword>
<keyword evidence="2" id="KW-0472">Membrane</keyword>
<gene>
    <name evidence="4" type="ORF">ABH943_006189</name>
</gene>